<comment type="caution">
    <text evidence="2">The sequence shown here is derived from an EMBL/GenBank/DDBJ whole genome shotgun (WGS) entry which is preliminary data.</text>
</comment>
<name>A0A1V8TRK4_9PEZI</name>
<evidence type="ECO:0000313" key="3">
    <source>
        <dbReference type="Proteomes" id="UP000192596"/>
    </source>
</evidence>
<dbReference type="Proteomes" id="UP000192596">
    <property type="component" value="Unassembled WGS sequence"/>
</dbReference>
<evidence type="ECO:0008006" key="4">
    <source>
        <dbReference type="Google" id="ProtNLM"/>
    </source>
</evidence>
<dbReference type="EMBL" id="NAJO01000002">
    <property type="protein sequence ID" value="OQO13995.1"/>
    <property type="molecule type" value="Genomic_DNA"/>
</dbReference>
<dbReference type="STRING" id="1507870.A0A1V8TRK4"/>
<accession>A0A1V8TRK4</accession>
<feature type="region of interest" description="Disordered" evidence="1">
    <location>
        <begin position="258"/>
        <end position="307"/>
    </location>
</feature>
<sequence length="307" mass="33757">MASSSPFRAAPEVFAIPELLEMILIESHMRDVLVWQRVDKTFNGVVANSRTLQEKLHFRIISSDGEDPPEAVLNDILHNHFDRRLWSENFDRRFSMYMAAESSYSGAKHVKLAFYVGHWDSSAARCNDLLGPGSWRRMLLSQPPVKLANQNLWPDERTSTWYGTTALDALKCMEQVEATHFANPTWSQSIMRNSMQFTAAVAPSTGGTAAVANAVNPATGTSTGAAGGLPIEVSEDSSARGAVRHEEHATHIEQLPETGLARATVSSSRPADEAEDAIEMADMRPASRRSSPDGLRRLSHSAARPRS</sequence>
<proteinExistence type="predicted"/>
<protein>
    <recommendedName>
        <fullName evidence="4">F-box domain-containing protein</fullName>
    </recommendedName>
</protein>
<dbReference type="InParanoid" id="A0A1V8TRK4"/>
<feature type="compositionally biased region" description="Basic residues" evidence="1">
    <location>
        <begin position="297"/>
        <end position="307"/>
    </location>
</feature>
<dbReference type="OrthoDB" id="3800738at2759"/>
<evidence type="ECO:0000313" key="2">
    <source>
        <dbReference type="EMBL" id="OQO13995.1"/>
    </source>
</evidence>
<reference evidence="3" key="1">
    <citation type="submission" date="2017-03" db="EMBL/GenBank/DDBJ databases">
        <title>Genomes of endolithic fungi from Antarctica.</title>
        <authorList>
            <person name="Coleine C."/>
            <person name="Masonjones S."/>
            <person name="Stajich J.E."/>
        </authorList>
    </citation>
    <scope>NUCLEOTIDE SEQUENCE [LARGE SCALE GENOMIC DNA]</scope>
    <source>
        <strain evidence="3">CCFEE 5527</strain>
    </source>
</reference>
<dbReference type="AlphaFoldDB" id="A0A1V8TRK4"/>
<gene>
    <name evidence="2" type="ORF">B0A48_00870</name>
</gene>
<evidence type="ECO:0000256" key="1">
    <source>
        <dbReference type="SAM" id="MobiDB-lite"/>
    </source>
</evidence>
<organism evidence="2 3">
    <name type="scientific">Cryoendolithus antarcticus</name>
    <dbReference type="NCBI Taxonomy" id="1507870"/>
    <lineage>
        <taxon>Eukaryota</taxon>
        <taxon>Fungi</taxon>
        <taxon>Dikarya</taxon>
        <taxon>Ascomycota</taxon>
        <taxon>Pezizomycotina</taxon>
        <taxon>Dothideomycetes</taxon>
        <taxon>Dothideomycetidae</taxon>
        <taxon>Cladosporiales</taxon>
        <taxon>Cladosporiaceae</taxon>
        <taxon>Cryoendolithus</taxon>
    </lineage>
</organism>
<keyword evidence="3" id="KW-1185">Reference proteome</keyword>